<sequence>MTLDEFKSRVETFISENEIAPTAFGKRFAGDPLFVFQLRDGREPREATRERVLAGMSHSALNTPNKESAA</sequence>
<gene>
    <name evidence="1" type="ORF">GN330_16610</name>
</gene>
<keyword evidence="2" id="KW-1185">Reference proteome</keyword>
<comment type="caution">
    <text evidence="1">The sequence shown here is derived from an EMBL/GenBank/DDBJ whole genome shotgun (WGS) entry which is preliminary data.</text>
</comment>
<accession>A0A844QLW4</accession>
<evidence type="ECO:0000313" key="1">
    <source>
        <dbReference type="EMBL" id="MVA98871.1"/>
    </source>
</evidence>
<dbReference type="Proteomes" id="UP000463224">
    <property type="component" value="Unassembled WGS sequence"/>
</dbReference>
<dbReference type="RefSeq" id="WP_156713848.1">
    <property type="nucleotide sequence ID" value="NZ_WPHG01000004.1"/>
</dbReference>
<proteinExistence type="predicted"/>
<protein>
    <submittedName>
        <fullName evidence="1">Uncharacterized protein</fullName>
    </submittedName>
</protein>
<evidence type="ECO:0000313" key="2">
    <source>
        <dbReference type="Proteomes" id="UP000463224"/>
    </source>
</evidence>
<dbReference type="AlphaFoldDB" id="A0A844QLW4"/>
<dbReference type="EMBL" id="WPHG01000004">
    <property type="protein sequence ID" value="MVA98871.1"/>
    <property type="molecule type" value="Genomic_DNA"/>
</dbReference>
<reference evidence="1 2" key="1">
    <citation type="submission" date="2019-12" db="EMBL/GenBank/DDBJ databases">
        <title>Nitratireductor arenosus sp. nov., Isolated from sea sand, Jeju island, South Korea.</title>
        <authorList>
            <person name="Kim W."/>
        </authorList>
    </citation>
    <scope>NUCLEOTIDE SEQUENCE [LARGE SCALE GENOMIC DNA]</scope>
    <source>
        <strain evidence="1 2">CAU 1489</strain>
    </source>
</reference>
<organism evidence="1 2">
    <name type="scientific">Nitratireductor arenosus</name>
    <dbReference type="NCBI Taxonomy" id="2682096"/>
    <lineage>
        <taxon>Bacteria</taxon>
        <taxon>Pseudomonadati</taxon>
        <taxon>Pseudomonadota</taxon>
        <taxon>Alphaproteobacteria</taxon>
        <taxon>Hyphomicrobiales</taxon>
        <taxon>Phyllobacteriaceae</taxon>
        <taxon>Nitratireductor</taxon>
    </lineage>
</organism>
<name>A0A844QLW4_9HYPH</name>